<dbReference type="GO" id="GO:0030246">
    <property type="term" value="F:carbohydrate binding"/>
    <property type="evidence" value="ECO:0007669"/>
    <property type="project" value="UniProtKB-KW"/>
</dbReference>
<dbReference type="InterPro" id="IPR011050">
    <property type="entry name" value="Pectin_lyase_fold/virulence"/>
</dbReference>
<dbReference type="GeneID" id="303367999"/>
<evidence type="ECO:0000313" key="3">
    <source>
        <dbReference type="Proteomes" id="UP000190395"/>
    </source>
</evidence>
<gene>
    <name evidence="2" type="ORF">SAMN02745152_01772</name>
</gene>
<protein>
    <submittedName>
        <fullName evidence="2">Concanavalin A-like lectin/glucanases superfamily protein</fullName>
    </submittedName>
</protein>
<accession>A0A1T4PY58</accession>
<dbReference type="InterPro" id="IPR013783">
    <property type="entry name" value="Ig-like_fold"/>
</dbReference>
<name>A0A1T4PY58_9SPIR</name>
<dbReference type="Gene3D" id="2.60.40.1080">
    <property type="match status" value="1"/>
</dbReference>
<sequence>MKNTFRNIIFVTISVLLIGIISACSNSFSNEVSNPDSENLNSQNLGSATVRMFVPDYTAMAEKSESRAIAPQTAYVQLSGYNSVSGNWNVFQRIEFSSAVKTPVENSPENFPGNIFTITFDKVVAKSYQAGELKIELLNSAESVLTSGTNATTVNVQYGGNASTTFYTVPENSGNSDSNLSKGEMKFMHYIMNANTHYTLHLDVEGSSYPDVVIFNENGTFEKYISVDSAESSRIEFTEDSQAVKYIGVWADDGVAVSNYKLNLYTDLTDFTFKDSSIGFWGGEKYQVNLTPIPSDSYLGKATYTSSNPDITVNEDGLISGNNEAEGTITVFYNGISHSIAVNVYETATEITGVLSGEKLHWTKENSPYKVTGDILIEENDQLIIEPGVKVYFVGNNYIKMNGSIYAVGTKDEPITITKAASYNGTWDGLRIGGGSLNTTDTYTYNSGNILKYVNFSYAQTPVELNSPVFVDHCNFTDCYGSVSVKGGSVLINDNFENGISISSSGNIITNNRIKSSLELDWWDSNVTASNNTFENCYCRFEGPYSKSFINNIFKGGTLYLGSDYYDCLRIQNNNFENFTGIMLDISGSHDSYKTIDFTGNYWGESQTAELIANEATGEKNVSFIRDYRDDFNLTEVDYTGWKREPVEGAGYQGENFIAFDYTVNGYNWNNGGYYPESKSPDLSIVITPQYSSNAISQYRVSQGYENLKNAEWKTFTENVSFTVDLSALENELAPIYIQLKDSEGNISSSVNHNIPYDKPVITSSIKDGASWKNPSKVDLQIDITDSSRVTRYEILCDSVCIRSDETSYGDSHWGVTHSLGLPYMASGEHLLTLNAWDMAGNKTTEEIHFTIEKDNSDVSSLAGTSWDTTTGQPLKDSKTVYLWHLDEDGNEVSGEVSLESYTATTGGLGNGNASYVASYNTIPVDFSETNAYTVEFWQKGTGNRLEISKSDQFDCFTLYSGSNCSGNISNYYKTSSGSQTGNGFDSPYIDASTWHYWAFTYNGKYAAIYCDGVLVSFNEMNIELFSNENKLYIYSNSEGNYDEIRISNAARSGDEIAAYYKAAKDKIQ</sequence>
<reference evidence="2 3" key="1">
    <citation type="submission" date="2017-02" db="EMBL/GenBank/DDBJ databases">
        <authorList>
            <person name="Peterson S.W."/>
        </authorList>
    </citation>
    <scope>NUCLEOTIDE SEQUENCE [LARGE SCALE GENOMIC DNA]</scope>
    <source>
        <strain evidence="2 3">ATCC BAA-909</strain>
    </source>
</reference>
<dbReference type="PROSITE" id="PS51257">
    <property type="entry name" value="PROKAR_LIPOPROTEIN"/>
    <property type="match status" value="1"/>
</dbReference>
<dbReference type="Proteomes" id="UP000190395">
    <property type="component" value="Unassembled WGS sequence"/>
</dbReference>
<organism evidence="2 3">
    <name type="scientific">Treponema berlinense</name>
    <dbReference type="NCBI Taxonomy" id="225004"/>
    <lineage>
        <taxon>Bacteria</taxon>
        <taxon>Pseudomonadati</taxon>
        <taxon>Spirochaetota</taxon>
        <taxon>Spirochaetia</taxon>
        <taxon>Spirochaetales</taxon>
        <taxon>Treponemataceae</taxon>
        <taxon>Treponema</taxon>
    </lineage>
</organism>
<dbReference type="AlphaFoldDB" id="A0A1T4PY58"/>
<keyword evidence="2" id="KW-0430">Lectin</keyword>
<dbReference type="OrthoDB" id="1111178at2"/>
<dbReference type="Gene3D" id="2.60.120.200">
    <property type="match status" value="1"/>
</dbReference>
<dbReference type="SUPFAM" id="SSF49373">
    <property type="entry name" value="Invasin/intimin cell-adhesion fragments"/>
    <property type="match status" value="1"/>
</dbReference>
<dbReference type="SUPFAM" id="SSF49899">
    <property type="entry name" value="Concanavalin A-like lectins/glucanases"/>
    <property type="match status" value="1"/>
</dbReference>
<dbReference type="InterPro" id="IPR003343">
    <property type="entry name" value="Big_2"/>
</dbReference>
<dbReference type="EMBL" id="FUXC01000011">
    <property type="protein sequence ID" value="SJZ96490.1"/>
    <property type="molecule type" value="Genomic_DNA"/>
</dbReference>
<dbReference type="STRING" id="225004.SAMN02745152_01772"/>
<dbReference type="Gene3D" id="2.60.40.10">
    <property type="entry name" value="Immunoglobulins"/>
    <property type="match status" value="1"/>
</dbReference>
<proteinExistence type="predicted"/>
<feature type="domain" description="BIG2" evidence="1">
    <location>
        <begin position="267"/>
        <end position="343"/>
    </location>
</feature>
<dbReference type="RefSeq" id="WP_078931502.1">
    <property type="nucleotide sequence ID" value="NZ_FUXC01000011.1"/>
</dbReference>
<dbReference type="InterPro" id="IPR013320">
    <property type="entry name" value="ConA-like_dom_sf"/>
</dbReference>
<dbReference type="InterPro" id="IPR008964">
    <property type="entry name" value="Invasin/intimin_cell_adhesion"/>
</dbReference>
<keyword evidence="3" id="KW-1185">Reference proteome</keyword>
<evidence type="ECO:0000313" key="2">
    <source>
        <dbReference type="EMBL" id="SJZ96490.1"/>
    </source>
</evidence>
<evidence type="ECO:0000259" key="1">
    <source>
        <dbReference type="SMART" id="SM00635"/>
    </source>
</evidence>
<dbReference type="Pfam" id="PF13385">
    <property type="entry name" value="Laminin_G_3"/>
    <property type="match status" value="1"/>
</dbReference>
<dbReference type="SUPFAM" id="SSF51126">
    <property type="entry name" value="Pectin lyase-like"/>
    <property type="match status" value="1"/>
</dbReference>
<dbReference type="SMART" id="SM00635">
    <property type="entry name" value="BID_2"/>
    <property type="match status" value="1"/>
</dbReference>